<evidence type="ECO:0000313" key="11">
    <source>
        <dbReference type="Proteomes" id="UP000550401"/>
    </source>
</evidence>
<feature type="transmembrane region" description="Helical" evidence="6">
    <location>
        <begin position="580"/>
        <end position="598"/>
    </location>
</feature>
<evidence type="ECO:0000256" key="3">
    <source>
        <dbReference type="ARBA" id="ARBA00022748"/>
    </source>
</evidence>
<dbReference type="InterPro" id="IPR003834">
    <property type="entry name" value="Cyt_c_assmbl_TM_dom"/>
</dbReference>
<sequence>MRSLLTGLTATFLLALAAGAAYAQEDGLLPVEQAFRLDAKTAGAGKLALHWDIAPDYYLYRSRIKAKTSQAGLALGTLELPAGEKKQDEFLGEVEVYHHAIDATLPYTLADAAAKSITLSLTVQGCHETDPKICYPPHPTTVTLNLGADAATAGPATSAPANPLAGGNGGGLQLGGGNAGAVDTAPLPAEQAFVFEAIAQSPTAILARWTMPKNYYLYRDKSTVTLADGGGVTLGAPQWPAGVDHTDEHFGTVKVYFDQVELPIGLLRERGEAQTVKLHAEYQGCLENGICYPVMQKDVSVDLPAATADQLAAAKASFVAPPKSVAAEATPTATATPKQDDNALRSTPPAPGLGGILGALLLALLGGLVLNLMPCVLPVLSLKVLGLAQSGESSEKARKHALVYTAGVLVAFAAIGLAVVGLRAAGQALGWGFQLQQPVFVAVLVYILFAIGLSLSGVYNIGAGLAGVGQGLSNRGGAAGDFFTGVLAVVVASPCTAPFMGSALAYAFAASSFVALLVFLALGLGLALPFLLVGFVPALAARLPRPGAWMETLKQFLAFPMYLTAVWLAWVLGNQRGIDAIGWVLIGATVLALGLWWWERHRYQGHPMQRVIAVVVVLAALLPIAQIARIEAPAARAATSDTIPYSAERLASLRAEGRSVFVDVGADWCVTCKVNEKAVLDTDAFRDLLKRSNAVLMTADWTNVDPAITAFLQDYKAVGVPLYVVFRAGEAGPGRALPTVLTQAVVEQALAPH</sequence>
<organism evidence="10 11">
    <name type="scientific">Dokdonella fugitiva</name>
    <dbReference type="NCBI Taxonomy" id="328517"/>
    <lineage>
        <taxon>Bacteria</taxon>
        <taxon>Pseudomonadati</taxon>
        <taxon>Pseudomonadota</taxon>
        <taxon>Gammaproteobacteria</taxon>
        <taxon>Lysobacterales</taxon>
        <taxon>Rhodanobacteraceae</taxon>
        <taxon>Dokdonella</taxon>
    </lineage>
</organism>
<feature type="domain" description="Cytochrome C biogenesis protein transmembrane" evidence="8">
    <location>
        <begin position="359"/>
        <end position="569"/>
    </location>
</feature>
<evidence type="ECO:0000256" key="4">
    <source>
        <dbReference type="ARBA" id="ARBA00022989"/>
    </source>
</evidence>
<dbReference type="Proteomes" id="UP000550401">
    <property type="component" value="Unassembled WGS sequence"/>
</dbReference>
<dbReference type="InterPro" id="IPR028250">
    <property type="entry name" value="DsbDN"/>
</dbReference>
<dbReference type="PANTHER" id="PTHR32234:SF3">
    <property type="entry name" value="SUPPRESSION OF COPPER SENSITIVITY PROTEIN"/>
    <property type="match status" value="1"/>
</dbReference>
<accession>A0A839F4W3</accession>
<dbReference type="AlphaFoldDB" id="A0A839F4W3"/>
<evidence type="ECO:0000256" key="7">
    <source>
        <dbReference type="SAM" id="SignalP"/>
    </source>
</evidence>
<dbReference type="GO" id="GO:0047134">
    <property type="term" value="F:protein-disulfide reductase [NAD(P)H] activity"/>
    <property type="evidence" value="ECO:0007669"/>
    <property type="project" value="UniProtKB-EC"/>
</dbReference>
<dbReference type="GO" id="GO:0017004">
    <property type="term" value="P:cytochrome complex assembly"/>
    <property type="evidence" value="ECO:0007669"/>
    <property type="project" value="UniProtKB-KW"/>
</dbReference>
<keyword evidence="11" id="KW-1185">Reference proteome</keyword>
<feature type="transmembrane region" description="Helical" evidence="6">
    <location>
        <begin position="401"/>
        <end position="420"/>
    </location>
</feature>
<dbReference type="SUPFAM" id="SSF52833">
    <property type="entry name" value="Thioredoxin-like"/>
    <property type="match status" value="1"/>
</dbReference>
<dbReference type="Pfam" id="PF11412">
    <property type="entry name" value="DsbD_N"/>
    <property type="match status" value="2"/>
</dbReference>
<feature type="transmembrane region" description="Helical" evidence="6">
    <location>
        <begin position="482"/>
        <end position="507"/>
    </location>
</feature>
<reference evidence="10 11" key="1">
    <citation type="submission" date="2020-07" db="EMBL/GenBank/DDBJ databases">
        <title>Genomic Encyclopedia of Type Strains, Phase IV (KMG-V): Genome sequencing to study the core and pangenomes of soil and plant-associated prokaryotes.</title>
        <authorList>
            <person name="Whitman W."/>
        </authorList>
    </citation>
    <scope>NUCLEOTIDE SEQUENCE [LARGE SCALE GENOMIC DNA]</scope>
    <source>
        <strain evidence="10 11">RH2WT43</strain>
    </source>
</reference>
<dbReference type="CDD" id="cd02953">
    <property type="entry name" value="DsbDgamma"/>
    <property type="match status" value="1"/>
</dbReference>
<feature type="signal peptide" evidence="7">
    <location>
        <begin position="1"/>
        <end position="23"/>
    </location>
</feature>
<keyword evidence="2 6" id="KW-0812">Transmembrane</keyword>
<evidence type="ECO:0000256" key="5">
    <source>
        <dbReference type="ARBA" id="ARBA00023136"/>
    </source>
</evidence>
<name>A0A839F4W3_9GAMM</name>
<dbReference type="PANTHER" id="PTHR32234">
    <property type="entry name" value="THIOL:DISULFIDE INTERCHANGE PROTEIN DSBD"/>
    <property type="match status" value="1"/>
</dbReference>
<feature type="transmembrane region" description="Helical" evidence="6">
    <location>
        <begin position="513"/>
        <end position="536"/>
    </location>
</feature>
<feature type="transmembrane region" description="Helical" evidence="6">
    <location>
        <begin position="556"/>
        <end position="574"/>
    </location>
</feature>
<comment type="subcellular location">
    <subcellularLocation>
        <location evidence="1">Membrane</location>
        <topology evidence="1">Multi-pass membrane protein</topology>
    </subcellularLocation>
</comment>
<dbReference type="EMBL" id="JACGXL010000007">
    <property type="protein sequence ID" value="MBA8889606.1"/>
    <property type="molecule type" value="Genomic_DNA"/>
</dbReference>
<protein>
    <submittedName>
        <fullName evidence="10">Thiol:disulfide interchange protein DsbD</fullName>
        <ecNumber evidence="10">1.8.1.8</ecNumber>
    </submittedName>
</protein>
<dbReference type="Pfam" id="PF02683">
    <property type="entry name" value="DsbD_TM"/>
    <property type="match status" value="1"/>
</dbReference>
<keyword evidence="10" id="KW-0560">Oxidoreductase</keyword>
<dbReference type="EC" id="1.8.1.8" evidence="10"/>
<feature type="domain" description="Thiol:disulfide interchange protein DsbD N-terminal" evidence="9">
    <location>
        <begin position="185"/>
        <end position="301"/>
    </location>
</feature>
<dbReference type="Gene3D" id="2.60.40.1250">
    <property type="entry name" value="Thiol:disulfide interchange protein DsbD, N-terminal domain"/>
    <property type="match status" value="2"/>
</dbReference>
<feature type="transmembrane region" description="Helical" evidence="6">
    <location>
        <begin position="610"/>
        <end position="628"/>
    </location>
</feature>
<dbReference type="GO" id="GO:0016020">
    <property type="term" value="C:membrane"/>
    <property type="evidence" value="ECO:0007669"/>
    <property type="project" value="UniProtKB-SubCell"/>
</dbReference>
<feature type="chain" id="PRO_5032883913" evidence="7">
    <location>
        <begin position="24"/>
        <end position="753"/>
    </location>
</feature>
<dbReference type="InterPro" id="IPR036929">
    <property type="entry name" value="DsbDN_sf"/>
</dbReference>
<keyword evidence="7" id="KW-0732">Signal</keyword>
<dbReference type="InterPro" id="IPR036249">
    <property type="entry name" value="Thioredoxin-like_sf"/>
</dbReference>
<dbReference type="GO" id="GO:0045454">
    <property type="term" value="P:cell redox homeostasis"/>
    <property type="evidence" value="ECO:0007669"/>
    <property type="project" value="TreeGrafter"/>
</dbReference>
<gene>
    <name evidence="10" type="ORF">FHW12_003852</name>
</gene>
<dbReference type="Pfam" id="PF13899">
    <property type="entry name" value="Thioredoxin_7"/>
    <property type="match status" value="1"/>
</dbReference>
<dbReference type="InterPro" id="IPR035671">
    <property type="entry name" value="DsbD_gamma"/>
</dbReference>
<feature type="transmembrane region" description="Helical" evidence="6">
    <location>
        <begin position="353"/>
        <end position="380"/>
    </location>
</feature>
<keyword evidence="5 6" id="KW-0472">Membrane</keyword>
<keyword evidence="4 6" id="KW-1133">Transmembrane helix</keyword>
<evidence type="ECO:0000256" key="1">
    <source>
        <dbReference type="ARBA" id="ARBA00004141"/>
    </source>
</evidence>
<evidence type="ECO:0000313" key="10">
    <source>
        <dbReference type="EMBL" id="MBA8889606.1"/>
    </source>
</evidence>
<evidence type="ECO:0000256" key="6">
    <source>
        <dbReference type="SAM" id="Phobius"/>
    </source>
</evidence>
<dbReference type="SUPFAM" id="SSF74863">
    <property type="entry name" value="Thiol:disulfide interchange protein DsbD, N-terminal domain (DsbD-alpha)"/>
    <property type="match status" value="2"/>
</dbReference>
<evidence type="ECO:0000259" key="8">
    <source>
        <dbReference type="Pfam" id="PF02683"/>
    </source>
</evidence>
<dbReference type="Gene3D" id="3.40.30.10">
    <property type="entry name" value="Glutaredoxin"/>
    <property type="match status" value="1"/>
</dbReference>
<keyword evidence="3" id="KW-0201">Cytochrome c-type biogenesis</keyword>
<feature type="domain" description="Thiol:disulfide interchange protein DsbD N-terminal" evidence="9">
    <location>
        <begin position="26"/>
        <end position="144"/>
    </location>
</feature>
<evidence type="ECO:0000259" key="9">
    <source>
        <dbReference type="Pfam" id="PF11412"/>
    </source>
</evidence>
<dbReference type="RefSeq" id="WP_182532645.1">
    <property type="nucleotide sequence ID" value="NZ_JACGXL010000007.1"/>
</dbReference>
<evidence type="ECO:0000256" key="2">
    <source>
        <dbReference type="ARBA" id="ARBA00022692"/>
    </source>
</evidence>
<proteinExistence type="predicted"/>
<feature type="transmembrane region" description="Helical" evidence="6">
    <location>
        <begin position="440"/>
        <end position="461"/>
    </location>
</feature>
<comment type="caution">
    <text evidence="10">The sequence shown here is derived from an EMBL/GenBank/DDBJ whole genome shotgun (WGS) entry which is preliminary data.</text>
</comment>